<protein>
    <recommendedName>
        <fullName evidence="2">feruloyl esterase</fullName>
        <ecNumber evidence="2">3.1.1.73</ecNumber>
    </recommendedName>
</protein>
<dbReference type="InterPro" id="IPR029058">
    <property type="entry name" value="AB_hydrolase_fold"/>
</dbReference>
<dbReference type="GO" id="GO:0045493">
    <property type="term" value="P:xylan catabolic process"/>
    <property type="evidence" value="ECO:0007669"/>
    <property type="project" value="UniProtKB-KW"/>
</dbReference>
<comment type="subcellular location">
    <subcellularLocation>
        <location evidence="1">Secreted</location>
    </subcellularLocation>
</comment>
<dbReference type="GO" id="GO:0072330">
    <property type="term" value="P:monocarboxylic acid biosynthetic process"/>
    <property type="evidence" value="ECO:0007669"/>
    <property type="project" value="UniProtKB-ARBA"/>
</dbReference>
<dbReference type="AlphaFoldDB" id="A0A9W9TNM8"/>
<dbReference type="InterPro" id="IPR043595">
    <property type="entry name" value="FaeB/C/D"/>
</dbReference>
<dbReference type="PANTHER" id="PTHR38050:SF2">
    <property type="entry name" value="FERULOYL ESTERASE C-RELATED"/>
    <property type="match status" value="1"/>
</dbReference>
<dbReference type="GO" id="GO:0017000">
    <property type="term" value="P:antibiotic biosynthetic process"/>
    <property type="evidence" value="ECO:0007669"/>
    <property type="project" value="UniProtKB-ARBA"/>
</dbReference>
<reference evidence="11" key="1">
    <citation type="submission" date="2022-11" db="EMBL/GenBank/DDBJ databases">
        <authorList>
            <person name="Petersen C."/>
        </authorList>
    </citation>
    <scope>NUCLEOTIDE SEQUENCE</scope>
    <source>
        <strain evidence="11">IBT 19713</strain>
    </source>
</reference>
<keyword evidence="4" id="KW-0858">Xylan degradation</keyword>
<dbReference type="EMBL" id="JAPQKS010000004">
    <property type="protein sequence ID" value="KAJ5232912.1"/>
    <property type="molecule type" value="Genomic_DNA"/>
</dbReference>
<keyword evidence="8" id="KW-0624">Polysaccharide degradation</keyword>
<evidence type="ECO:0000256" key="1">
    <source>
        <dbReference type="ARBA" id="ARBA00004613"/>
    </source>
</evidence>
<evidence type="ECO:0000256" key="3">
    <source>
        <dbReference type="ARBA" id="ARBA00022525"/>
    </source>
</evidence>
<dbReference type="PANTHER" id="PTHR38050">
    <property type="match status" value="1"/>
</dbReference>
<keyword evidence="3" id="KW-0964">Secreted</keyword>
<proteinExistence type="predicted"/>
<evidence type="ECO:0000256" key="7">
    <source>
        <dbReference type="ARBA" id="ARBA00023277"/>
    </source>
</evidence>
<dbReference type="RefSeq" id="XP_058330904.1">
    <property type="nucleotide sequence ID" value="XM_058475164.1"/>
</dbReference>
<name>A0A9W9TNM8_9EURO</name>
<evidence type="ECO:0000313" key="12">
    <source>
        <dbReference type="Proteomes" id="UP001150941"/>
    </source>
</evidence>
<dbReference type="OrthoDB" id="424610at2759"/>
<keyword evidence="5 10" id="KW-0732">Signal</keyword>
<dbReference type="Proteomes" id="UP001150941">
    <property type="component" value="Unassembled WGS sequence"/>
</dbReference>
<evidence type="ECO:0000256" key="4">
    <source>
        <dbReference type="ARBA" id="ARBA00022651"/>
    </source>
</evidence>
<feature type="signal peptide" evidence="10">
    <location>
        <begin position="1"/>
        <end position="24"/>
    </location>
</feature>
<keyword evidence="12" id="KW-1185">Reference proteome</keyword>
<evidence type="ECO:0000256" key="2">
    <source>
        <dbReference type="ARBA" id="ARBA00013091"/>
    </source>
</evidence>
<evidence type="ECO:0000256" key="10">
    <source>
        <dbReference type="SAM" id="SignalP"/>
    </source>
</evidence>
<gene>
    <name evidence="11" type="ORF">N7468_005868</name>
</gene>
<comment type="catalytic activity">
    <reaction evidence="9">
        <text>feruloyl-polysaccharide + H2O = ferulate + polysaccharide.</text>
        <dbReference type="EC" id="3.1.1.73"/>
    </reaction>
</comment>
<evidence type="ECO:0000256" key="9">
    <source>
        <dbReference type="ARBA" id="ARBA00034075"/>
    </source>
</evidence>
<accession>A0A9W9TNM8</accession>
<dbReference type="GeneID" id="83202467"/>
<dbReference type="GO" id="GO:0030600">
    <property type="term" value="F:feruloyl esterase activity"/>
    <property type="evidence" value="ECO:0007669"/>
    <property type="project" value="UniProtKB-EC"/>
</dbReference>
<feature type="chain" id="PRO_5040990377" description="feruloyl esterase" evidence="10">
    <location>
        <begin position="25"/>
        <end position="309"/>
    </location>
</feature>
<evidence type="ECO:0000256" key="6">
    <source>
        <dbReference type="ARBA" id="ARBA00022801"/>
    </source>
</evidence>
<evidence type="ECO:0000313" key="11">
    <source>
        <dbReference type="EMBL" id="KAJ5232912.1"/>
    </source>
</evidence>
<evidence type="ECO:0000256" key="8">
    <source>
        <dbReference type="ARBA" id="ARBA00023326"/>
    </source>
</evidence>
<organism evidence="11 12">
    <name type="scientific">Penicillium chermesinum</name>
    <dbReference type="NCBI Taxonomy" id="63820"/>
    <lineage>
        <taxon>Eukaryota</taxon>
        <taxon>Fungi</taxon>
        <taxon>Dikarya</taxon>
        <taxon>Ascomycota</taxon>
        <taxon>Pezizomycotina</taxon>
        <taxon>Eurotiomycetes</taxon>
        <taxon>Eurotiomycetidae</taxon>
        <taxon>Eurotiales</taxon>
        <taxon>Aspergillaceae</taxon>
        <taxon>Penicillium</taxon>
    </lineage>
</organism>
<dbReference type="EC" id="3.1.1.73" evidence="2"/>
<sequence>MAQRLTRILVLGIWLLLNAQGSVAESYLKTIKSSNRDRSYWIHTPDANDQSKQYPLVVAFHGSSQIGLDADGLAMELDIRLSLPVIPTEYSKNRFFVYPNGVKGAWAGPSYANVSVREDLQFVKDLVADVQANNNIDTSRIYATGLSNGGGFVGTIACSDVGGLFAAFAPVAGAFYTDTDFSDHSSCTPARSPLPILEIHGGSDKTVYYEGGHGEGGMLPAIPDWLAAWQRRNGCGANTTVNSDNGNVHHTTWSCQDAGNALQHWKVDKNGHDWPSRTINADMIVAGMGPQPIEANDLVIDFFDQFSLP</sequence>
<dbReference type="Gene3D" id="3.40.50.1820">
    <property type="entry name" value="alpha/beta hydrolase"/>
    <property type="match status" value="1"/>
</dbReference>
<keyword evidence="6 11" id="KW-0378">Hydrolase</keyword>
<comment type="caution">
    <text evidence="11">The sequence shown here is derived from an EMBL/GenBank/DDBJ whole genome shotgun (WGS) entry which is preliminary data.</text>
</comment>
<dbReference type="SUPFAM" id="SSF53474">
    <property type="entry name" value="alpha/beta-Hydrolases"/>
    <property type="match status" value="1"/>
</dbReference>
<evidence type="ECO:0000256" key="5">
    <source>
        <dbReference type="ARBA" id="ARBA00022729"/>
    </source>
</evidence>
<reference evidence="11" key="2">
    <citation type="journal article" date="2023" name="IMA Fungus">
        <title>Comparative genomic study of the Penicillium genus elucidates a diverse pangenome and 15 lateral gene transfer events.</title>
        <authorList>
            <person name="Petersen C."/>
            <person name="Sorensen T."/>
            <person name="Nielsen M.R."/>
            <person name="Sondergaard T.E."/>
            <person name="Sorensen J.L."/>
            <person name="Fitzpatrick D.A."/>
            <person name="Frisvad J.C."/>
            <person name="Nielsen K.L."/>
        </authorList>
    </citation>
    <scope>NUCLEOTIDE SEQUENCE</scope>
    <source>
        <strain evidence="11">IBT 19713</strain>
    </source>
</reference>
<keyword evidence="7" id="KW-0119">Carbohydrate metabolism</keyword>
<dbReference type="GO" id="GO:0005576">
    <property type="term" value="C:extracellular region"/>
    <property type="evidence" value="ECO:0007669"/>
    <property type="project" value="UniProtKB-SubCell"/>
</dbReference>